<accession>A0AAV9DKL6</accession>
<reference evidence="2" key="1">
    <citation type="journal article" date="2023" name="Nat. Commun.">
        <title>Diploid and tetraploid genomes of Acorus and the evolution of monocots.</title>
        <authorList>
            <person name="Ma L."/>
            <person name="Liu K.W."/>
            <person name="Li Z."/>
            <person name="Hsiao Y.Y."/>
            <person name="Qi Y."/>
            <person name="Fu T."/>
            <person name="Tang G.D."/>
            <person name="Zhang D."/>
            <person name="Sun W.H."/>
            <person name="Liu D.K."/>
            <person name="Li Y."/>
            <person name="Chen G.Z."/>
            <person name="Liu X.D."/>
            <person name="Liao X.Y."/>
            <person name="Jiang Y.T."/>
            <person name="Yu X."/>
            <person name="Hao Y."/>
            <person name="Huang J."/>
            <person name="Zhao X.W."/>
            <person name="Ke S."/>
            <person name="Chen Y.Y."/>
            <person name="Wu W.L."/>
            <person name="Hsu J.L."/>
            <person name="Lin Y.F."/>
            <person name="Huang M.D."/>
            <person name="Li C.Y."/>
            <person name="Huang L."/>
            <person name="Wang Z.W."/>
            <person name="Zhao X."/>
            <person name="Zhong W.Y."/>
            <person name="Peng D.H."/>
            <person name="Ahmad S."/>
            <person name="Lan S."/>
            <person name="Zhang J.S."/>
            <person name="Tsai W.C."/>
            <person name="Van de Peer Y."/>
            <person name="Liu Z.J."/>
        </authorList>
    </citation>
    <scope>NUCLEOTIDE SEQUENCE</scope>
    <source>
        <strain evidence="2">CP</strain>
    </source>
</reference>
<dbReference type="AlphaFoldDB" id="A0AAV9DKL6"/>
<reference evidence="2" key="2">
    <citation type="submission" date="2023-06" db="EMBL/GenBank/DDBJ databases">
        <authorList>
            <person name="Ma L."/>
            <person name="Liu K.-W."/>
            <person name="Li Z."/>
            <person name="Hsiao Y.-Y."/>
            <person name="Qi Y."/>
            <person name="Fu T."/>
            <person name="Tang G."/>
            <person name="Zhang D."/>
            <person name="Sun W.-H."/>
            <person name="Liu D.-K."/>
            <person name="Li Y."/>
            <person name="Chen G.-Z."/>
            <person name="Liu X.-D."/>
            <person name="Liao X.-Y."/>
            <person name="Jiang Y.-T."/>
            <person name="Yu X."/>
            <person name="Hao Y."/>
            <person name="Huang J."/>
            <person name="Zhao X.-W."/>
            <person name="Ke S."/>
            <person name="Chen Y.-Y."/>
            <person name="Wu W.-L."/>
            <person name="Hsu J.-L."/>
            <person name="Lin Y.-F."/>
            <person name="Huang M.-D."/>
            <person name="Li C.-Y."/>
            <person name="Huang L."/>
            <person name="Wang Z.-W."/>
            <person name="Zhao X."/>
            <person name="Zhong W.-Y."/>
            <person name="Peng D.-H."/>
            <person name="Ahmad S."/>
            <person name="Lan S."/>
            <person name="Zhang J.-S."/>
            <person name="Tsai W.-C."/>
            <person name="Van De Peer Y."/>
            <person name="Liu Z.-J."/>
        </authorList>
    </citation>
    <scope>NUCLEOTIDE SEQUENCE</scope>
    <source>
        <strain evidence="2">CP</strain>
        <tissue evidence="2">Leaves</tissue>
    </source>
</reference>
<sequence>MKRRRWGKGDNEELISGGGGGFDEGEGEDGFGEGWLGLYMPNAPLVSIHCIGLLLESEITEVMRIV</sequence>
<dbReference type="EMBL" id="JAUJYO010000012">
    <property type="protein sequence ID" value="KAK1301466.1"/>
    <property type="molecule type" value="Genomic_DNA"/>
</dbReference>
<feature type="region of interest" description="Disordered" evidence="1">
    <location>
        <begin position="1"/>
        <end position="28"/>
    </location>
</feature>
<evidence type="ECO:0008006" key="4">
    <source>
        <dbReference type="Google" id="ProtNLM"/>
    </source>
</evidence>
<evidence type="ECO:0000313" key="2">
    <source>
        <dbReference type="EMBL" id="KAK1301466.1"/>
    </source>
</evidence>
<keyword evidence="3" id="KW-1185">Reference proteome</keyword>
<gene>
    <name evidence="2" type="ORF">QJS10_CPB12g01423</name>
</gene>
<organism evidence="2 3">
    <name type="scientific">Acorus calamus</name>
    <name type="common">Sweet flag</name>
    <dbReference type="NCBI Taxonomy" id="4465"/>
    <lineage>
        <taxon>Eukaryota</taxon>
        <taxon>Viridiplantae</taxon>
        <taxon>Streptophyta</taxon>
        <taxon>Embryophyta</taxon>
        <taxon>Tracheophyta</taxon>
        <taxon>Spermatophyta</taxon>
        <taxon>Magnoliopsida</taxon>
        <taxon>Liliopsida</taxon>
        <taxon>Acoraceae</taxon>
        <taxon>Acorus</taxon>
    </lineage>
</organism>
<evidence type="ECO:0000313" key="3">
    <source>
        <dbReference type="Proteomes" id="UP001180020"/>
    </source>
</evidence>
<comment type="caution">
    <text evidence="2">The sequence shown here is derived from an EMBL/GenBank/DDBJ whole genome shotgun (WGS) entry which is preliminary data.</text>
</comment>
<name>A0AAV9DKL6_ACOCL</name>
<proteinExistence type="predicted"/>
<dbReference type="Proteomes" id="UP001180020">
    <property type="component" value="Unassembled WGS sequence"/>
</dbReference>
<evidence type="ECO:0000256" key="1">
    <source>
        <dbReference type="SAM" id="MobiDB-lite"/>
    </source>
</evidence>
<protein>
    <recommendedName>
        <fullName evidence="4">Transmembrane protein</fullName>
    </recommendedName>
</protein>